<dbReference type="Gene3D" id="3.40.50.10860">
    <property type="entry name" value="Leucine Dehydrogenase, chain A, domain 1"/>
    <property type="match status" value="1"/>
</dbReference>
<evidence type="ECO:0000256" key="10">
    <source>
        <dbReference type="ARBA" id="ARBA00023268"/>
    </source>
</evidence>
<dbReference type="PANTHER" id="PTHR48099">
    <property type="entry name" value="C-1-TETRAHYDROFOLATE SYNTHASE, CYTOPLASMIC-RELATED"/>
    <property type="match status" value="1"/>
</dbReference>
<dbReference type="GO" id="GO:0004488">
    <property type="term" value="F:methylenetetrahydrofolate dehydrogenase (NADP+) activity"/>
    <property type="evidence" value="ECO:0007669"/>
    <property type="project" value="InterPro"/>
</dbReference>
<keyword evidence="7" id="KW-0560">Oxidoreductase</keyword>
<comment type="pathway">
    <text evidence="1">One-carbon metabolism; tetrahydrofolate interconversion.</text>
</comment>
<evidence type="ECO:0000256" key="5">
    <source>
        <dbReference type="ARBA" id="ARBA00022801"/>
    </source>
</evidence>
<dbReference type="SUPFAM" id="SSF53223">
    <property type="entry name" value="Aminoacid dehydrogenase-like, N-terminal domain"/>
    <property type="match status" value="1"/>
</dbReference>
<dbReference type="GO" id="GO:0005829">
    <property type="term" value="C:cytosol"/>
    <property type="evidence" value="ECO:0007669"/>
    <property type="project" value="TreeGrafter"/>
</dbReference>
<sequence length="318" mass="35795">MQKLSSKKLSNMIMHENTNEIQKKGINVKIAFIMFDNSELITKTSFSLHVNAAKSIGIEVVEAILPGTMNQEEFFQVIDSYNNDVSITGIMFLIPIPDQINMVEALNRISYTKEIEGLHPKNAQILFPTFLEHRPVDLLVPKAVDLLLGFHNIKYKNANIVVMLDYDFLIENPIANLVGKYGTSSLLPYEGTLRLVTTKTNDVKKYLLDADIVIVSSQQTEIIKSDWIKEGAVLMDFVPTQVGVKYDEKLKRNVPILKGAVDMESFDKERNIRFFPSIGGIGPVMIAVLLQNAIKTAEFYNQNSKPVSIGEIKQLQKC</sequence>
<proteinExistence type="predicted"/>
<protein>
    <submittedName>
        <fullName evidence="13">Bifunctional 5,10-methylenetetrahydrofolate dehydrogenase/5,10-methenyltetrahydrofolate cyclohydrolase</fullName>
    </submittedName>
</protein>
<dbReference type="InterPro" id="IPR020631">
    <property type="entry name" value="THF_DH/CycHdrlase_NAD-bd_dom"/>
</dbReference>
<dbReference type="AlphaFoldDB" id="A0A7X0SG84"/>
<evidence type="ECO:0000259" key="11">
    <source>
        <dbReference type="Pfam" id="PF00763"/>
    </source>
</evidence>
<dbReference type="InterPro" id="IPR000672">
    <property type="entry name" value="THF_DH/CycHdrlase"/>
</dbReference>
<keyword evidence="2" id="KW-0554">One-carbon metabolism</keyword>
<keyword evidence="6" id="KW-0521">NADP</keyword>
<dbReference type="GO" id="GO:0035999">
    <property type="term" value="P:tetrahydrofolate interconversion"/>
    <property type="evidence" value="ECO:0007669"/>
    <property type="project" value="TreeGrafter"/>
</dbReference>
<keyword evidence="8" id="KW-0368">Histidine biosynthesis</keyword>
<evidence type="ECO:0000313" key="13">
    <source>
        <dbReference type="EMBL" id="MBB6715793.1"/>
    </source>
</evidence>
<dbReference type="Gene3D" id="3.40.50.720">
    <property type="entry name" value="NAD(P)-binding Rossmann-like Domain"/>
    <property type="match status" value="1"/>
</dbReference>
<dbReference type="PRINTS" id="PR00085">
    <property type="entry name" value="THFDHDRGNASE"/>
</dbReference>
<comment type="caution">
    <text evidence="13">The sequence shown here is derived from an EMBL/GenBank/DDBJ whole genome shotgun (WGS) entry which is preliminary data.</text>
</comment>
<keyword evidence="3" id="KW-0028">Amino-acid biosynthesis</keyword>
<evidence type="ECO:0000256" key="6">
    <source>
        <dbReference type="ARBA" id="ARBA00022857"/>
    </source>
</evidence>
<accession>A0A7X0SG84</accession>
<dbReference type="GO" id="GO:0009086">
    <property type="term" value="P:methionine biosynthetic process"/>
    <property type="evidence" value="ECO:0007669"/>
    <property type="project" value="UniProtKB-KW"/>
</dbReference>
<evidence type="ECO:0000256" key="9">
    <source>
        <dbReference type="ARBA" id="ARBA00023167"/>
    </source>
</evidence>
<dbReference type="SUPFAM" id="SSF51735">
    <property type="entry name" value="NAD(P)-binding Rossmann-fold domains"/>
    <property type="match status" value="1"/>
</dbReference>
<dbReference type="GO" id="GO:0000105">
    <property type="term" value="P:L-histidine biosynthetic process"/>
    <property type="evidence" value="ECO:0007669"/>
    <property type="project" value="UniProtKB-KW"/>
</dbReference>
<evidence type="ECO:0000313" key="14">
    <source>
        <dbReference type="Proteomes" id="UP000585258"/>
    </source>
</evidence>
<dbReference type="GO" id="GO:0006164">
    <property type="term" value="P:purine nucleotide biosynthetic process"/>
    <property type="evidence" value="ECO:0007669"/>
    <property type="project" value="UniProtKB-KW"/>
</dbReference>
<reference evidence="13 14" key="1">
    <citation type="submission" date="2020-08" db="EMBL/GenBank/DDBJ databases">
        <title>Clostridia isolated from Swiss meat.</title>
        <authorList>
            <person name="Wambui J."/>
            <person name="Stevens M.J.A."/>
            <person name="Stephan R."/>
        </authorList>
    </citation>
    <scope>NUCLEOTIDE SEQUENCE [LARGE SCALE GENOMIC DNA]</scope>
    <source>
        <strain evidence="13 14">CM001</strain>
    </source>
</reference>
<evidence type="ECO:0000256" key="8">
    <source>
        <dbReference type="ARBA" id="ARBA00023102"/>
    </source>
</evidence>
<keyword evidence="9" id="KW-0486">Methionine biosynthesis</keyword>
<dbReference type="Pfam" id="PF00763">
    <property type="entry name" value="THF_DHG_CYH"/>
    <property type="match status" value="1"/>
</dbReference>
<evidence type="ECO:0000256" key="2">
    <source>
        <dbReference type="ARBA" id="ARBA00022563"/>
    </source>
</evidence>
<name>A0A7X0SG84_9CLOT</name>
<dbReference type="RefSeq" id="WP_185164980.1">
    <property type="nucleotide sequence ID" value="NZ_JACKWY010000008.1"/>
</dbReference>
<keyword evidence="5 13" id="KW-0378">Hydrolase</keyword>
<dbReference type="EMBL" id="JACKWY010000008">
    <property type="protein sequence ID" value="MBB6715793.1"/>
    <property type="molecule type" value="Genomic_DNA"/>
</dbReference>
<keyword evidence="10" id="KW-0511">Multifunctional enzyme</keyword>
<dbReference type="InterPro" id="IPR046346">
    <property type="entry name" value="Aminoacid_DH-like_N_sf"/>
</dbReference>
<dbReference type="Pfam" id="PF02882">
    <property type="entry name" value="THF_DHG_CYH_C"/>
    <property type="match status" value="1"/>
</dbReference>
<dbReference type="InterPro" id="IPR036291">
    <property type="entry name" value="NAD(P)-bd_dom_sf"/>
</dbReference>
<evidence type="ECO:0000256" key="1">
    <source>
        <dbReference type="ARBA" id="ARBA00004777"/>
    </source>
</evidence>
<dbReference type="Proteomes" id="UP000585258">
    <property type="component" value="Unassembled WGS sequence"/>
</dbReference>
<evidence type="ECO:0000256" key="4">
    <source>
        <dbReference type="ARBA" id="ARBA00022755"/>
    </source>
</evidence>
<keyword evidence="4" id="KW-0658">Purine biosynthesis</keyword>
<organism evidence="13 14">
    <name type="scientific">Clostridium gasigenes</name>
    <dbReference type="NCBI Taxonomy" id="94869"/>
    <lineage>
        <taxon>Bacteria</taxon>
        <taxon>Bacillati</taxon>
        <taxon>Bacillota</taxon>
        <taxon>Clostridia</taxon>
        <taxon>Eubacteriales</taxon>
        <taxon>Clostridiaceae</taxon>
        <taxon>Clostridium</taxon>
    </lineage>
</organism>
<dbReference type="GO" id="GO:0004477">
    <property type="term" value="F:methenyltetrahydrofolate cyclohydrolase activity"/>
    <property type="evidence" value="ECO:0007669"/>
    <property type="project" value="TreeGrafter"/>
</dbReference>
<evidence type="ECO:0000259" key="12">
    <source>
        <dbReference type="Pfam" id="PF02882"/>
    </source>
</evidence>
<dbReference type="PANTHER" id="PTHR48099:SF5">
    <property type="entry name" value="C-1-TETRAHYDROFOLATE SYNTHASE, CYTOPLASMIC"/>
    <property type="match status" value="1"/>
</dbReference>
<gene>
    <name evidence="13" type="ORF">H7E68_13870</name>
</gene>
<dbReference type="InterPro" id="IPR020630">
    <property type="entry name" value="THF_DH/CycHdrlase_cat_dom"/>
</dbReference>
<feature type="domain" description="Tetrahydrofolate dehydrogenase/cyclohydrolase NAD(P)-binding" evidence="12">
    <location>
        <begin position="141"/>
        <end position="298"/>
    </location>
</feature>
<evidence type="ECO:0000256" key="3">
    <source>
        <dbReference type="ARBA" id="ARBA00022605"/>
    </source>
</evidence>
<evidence type="ECO:0000256" key="7">
    <source>
        <dbReference type="ARBA" id="ARBA00023002"/>
    </source>
</evidence>
<feature type="domain" description="Tetrahydrofolate dehydrogenase/cyclohydrolase catalytic" evidence="11">
    <location>
        <begin position="5"/>
        <end position="116"/>
    </location>
</feature>